<dbReference type="PROSITE" id="PS51273">
    <property type="entry name" value="GATASE_TYPE_1"/>
    <property type="match status" value="1"/>
</dbReference>
<dbReference type="InterPro" id="IPR011697">
    <property type="entry name" value="Peptidase_C26"/>
</dbReference>
<reference evidence="1 2" key="1">
    <citation type="submission" date="2013-10" db="EMBL/GenBank/DDBJ databases">
        <title>Salinisphaera orenii MK-B5 Genome Sequencing.</title>
        <authorList>
            <person name="Lai Q."/>
            <person name="Li C."/>
            <person name="Shao Z."/>
        </authorList>
    </citation>
    <scope>NUCLEOTIDE SEQUENCE [LARGE SCALE GENOMIC DNA]</scope>
    <source>
        <strain evidence="1 2">MK-B5</strain>
    </source>
</reference>
<comment type="caution">
    <text evidence="1">The sequence shown here is derived from an EMBL/GenBank/DDBJ whole genome shotgun (WGS) entry which is preliminary data.</text>
</comment>
<proteinExistence type="predicted"/>
<dbReference type="GO" id="GO:0016811">
    <property type="term" value="F:hydrolase activity, acting on carbon-nitrogen (but not peptide) bonds, in linear amides"/>
    <property type="evidence" value="ECO:0007669"/>
    <property type="project" value="InterPro"/>
</dbReference>
<dbReference type="EMBL" id="AYKH01000044">
    <property type="protein sequence ID" value="ROO23987.1"/>
    <property type="molecule type" value="Genomic_DNA"/>
</dbReference>
<evidence type="ECO:0000313" key="2">
    <source>
        <dbReference type="Proteomes" id="UP000283993"/>
    </source>
</evidence>
<accession>A0A423PEH4</accession>
<protein>
    <submittedName>
        <fullName evidence="1">Peptidase C26</fullName>
    </submittedName>
</protein>
<dbReference type="RefSeq" id="WP_245965514.1">
    <property type="nucleotide sequence ID" value="NZ_AYKH01000044.1"/>
</dbReference>
<dbReference type="PANTHER" id="PTHR43235">
    <property type="entry name" value="GLUTAMINE AMIDOTRANSFERASE PB2B2.05-RELATED"/>
    <property type="match status" value="1"/>
</dbReference>
<name>A0A423PEH4_9GAMM</name>
<keyword evidence="2" id="KW-1185">Reference proteome</keyword>
<dbReference type="PANTHER" id="PTHR43235:SF1">
    <property type="entry name" value="GLUTAMINE AMIDOTRANSFERASE PB2B2.05-RELATED"/>
    <property type="match status" value="1"/>
</dbReference>
<dbReference type="SUPFAM" id="SSF52317">
    <property type="entry name" value="Class I glutamine amidotransferase-like"/>
    <property type="match status" value="1"/>
</dbReference>
<dbReference type="Proteomes" id="UP000283993">
    <property type="component" value="Unassembled WGS sequence"/>
</dbReference>
<dbReference type="Gene3D" id="3.40.50.880">
    <property type="match status" value="1"/>
</dbReference>
<dbReference type="Pfam" id="PF07722">
    <property type="entry name" value="Peptidase_C26"/>
    <property type="match status" value="1"/>
</dbReference>
<organism evidence="1 2">
    <name type="scientific">Salinisphaera orenii MK-B5</name>
    <dbReference type="NCBI Taxonomy" id="856730"/>
    <lineage>
        <taxon>Bacteria</taxon>
        <taxon>Pseudomonadati</taxon>
        <taxon>Pseudomonadota</taxon>
        <taxon>Gammaproteobacteria</taxon>
        <taxon>Salinisphaerales</taxon>
        <taxon>Salinisphaeraceae</taxon>
        <taxon>Salinisphaera</taxon>
    </lineage>
</organism>
<sequence>MSRAVPRPRIAVTGKASRWAPGWWCARAAIALAGGRALRATPRRGLPAALDGLVIGGGDDIATDLYLSDAAPDARADRERDAFELAAIRTARASGTPVLGICRGAQLLNVAAGGTLYADLGRRRRRTSDRANPLPCKRIVLKRGSRLAAIAGRRRMAVNGLHHQAVRGLGAGFTVSARDADGLVQAIETVDRTFTIGVQWHPEYLCYQRPQRRLFAALVAAARRRPGPSTAQG</sequence>
<evidence type="ECO:0000313" key="1">
    <source>
        <dbReference type="EMBL" id="ROO23987.1"/>
    </source>
</evidence>
<gene>
    <name evidence="1" type="ORF">SAOR_16270</name>
</gene>
<dbReference type="CDD" id="cd01745">
    <property type="entry name" value="GATase1_2"/>
    <property type="match status" value="1"/>
</dbReference>
<dbReference type="AlphaFoldDB" id="A0A423PEH4"/>
<dbReference type="GO" id="GO:0005829">
    <property type="term" value="C:cytosol"/>
    <property type="evidence" value="ECO:0007669"/>
    <property type="project" value="TreeGrafter"/>
</dbReference>
<dbReference type="InterPro" id="IPR029062">
    <property type="entry name" value="Class_I_gatase-like"/>
</dbReference>
<dbReference type="InterPro" id="IPR044668">
    <property type="entry name" value="PuuD-like"/>
</dbReference>